<evidence type="ECO:0000256" key="3">
    <source>
        <dbReference type="ARBA" id="ARBA00022763"/>
    </source>
</evidence>
<name>A0AAW4W880_9FIRM</name>
<gene>
    <name evidence="13 17" type="primary">addA</name>
    <name evidence="17" type="ORF">LKD47_00805</name>
</gene>
<dbReference type="GO" id="GO:0005524">
    <property type="term" value="F:ATP binding"/>
    <property type="evidence" value="ECO:0007669"/>
    <property type="project" value="UniProtKB-UniRule"/>
</dbReference>
<evidence type="ECO:0000256" key="9">
    <source>
        <dbReference type="ARBA" id="ARBA00023204"/>
    </source>
</evidence>
<keyword evidence="6 13" id="KW-0269">Exonuclease</keyword>
<evidence type="ECO:0000256" key="2">
    <source>
        <dbReference type="ARBA" id="ARBA00022741"/>
    </source>
</evidence>
<keyword evidence="1 13" id="KW-0540">Nuclease</keyword>
<dbReference type="PANTHER" id="PTHR11070">
    <property type="entry name" value="UVRD / RECB / PCRA DNA HELICASE FAMILY MEMBER"/>
    <property type="match status" value="1"/>
</dbReference>
<evidence type="ECO:0000256" key="7">
    <source>
        <dbReference type="ARBA" id="ARBA00022840"/>
    </source>
</evidence>
<protein>
    <recommendedName>
        <fullName evidence="13">ATP-dependent helicase/nuclease subunit A</fullName>
        <ecNumber evidence="13">3.1.-.-</ecNumber>
        <ecNumber evidence="13">5.6.2.4</ecNumber>
    </recommendedName>
    <alternativeName>
        <fullName evidence="13">ATP-dependent helicase/nuclease AddA</fullName>
    </alternativeName>
    <alternativeName>
        <fullName evidence="13">DNA 3'-5' helicase AddA</fullName>
    </alternativeName>
</protein>
<keyword evidence="2 13" id="KW-0547">Nucleotide-binding</keyword>
<dbReference type="InterPro" id="IPR014017">
    <property type="entry name" value="DNA_helicase_UvrD-like_C"/>
</dbReference>
<dbReference type="RefSeq" id="WP_227709412.1">
    <property type="nucleotide sequence ID" value="NZ_JAJEQW010000001.1"/>
</dbReference>
<dbReference type="Proteomes" id="UP001198893">
    <property type="component" value="Unassembled WGS sequence"/>
</dbReference>
<dbReference type="GO" id="GO:0005829">
    <property type="term" value="C:cytosol"/>
    <property type="evidence" value="ECO:0007669"/>
    <property type="project" value="TreeGrafter"/>
</dbReference>
<dbReference type="GO" id="GO:0000724">
    <property type="term" value="P:double-strand break repair via homologous recombination"/>
    <property type="evidence" value="ECO:0007669"/>
    <property type="project" value="UniProtKB-UniRule"/>
</dbReference>
<dbReference type="InterPro" id="IPR027417">
    <property type="entry name" value="P-loop_NTPase"/>
</dbReference>
<evidence type="ECO:0000256" key="14">
    <source>
        <dbReference type="PROSITE-ProRule" id="PRU00560"/>
    </source>
</evidence>
<reference evidence="17" key="1">
    <citation type="submission" date="2021-10" db="EMBL/GenBank/DDBJ databases">
        <title>Anaerobic single-cell dispensing facilitates the cultivation of human gut bacteria.</title>
        <authorList>
            <person name="Afrizal A."/>
        </authorList>
    </citation>
    <scope>NUCLEOTIDE SEQUENCE</scope>
    <source>
        <strain evidence="17">CLA-AA-H204</strain>
    </source>
</reference>
<keyword evidence="8 13" id="KW-0238">DNA-binding</keyword>
<comment type="catalytic activity">
    <reaction evidence="11 13">
        <text>Couples ATP hydrolysis with the unwinding of duplex DNA by translocating in the 3'-5' direction.</text>
        <dbReference type="EC" id="5.6.2.4"/>
    </reaction>
</comment>
<keyword evidence="7 13" id="KW-0067">ATP-binding</keyword>
<dbReference type="AlphaFoldDB" id="A0AAW4W880"/>
<dbReference type="PROSITE" id="PS51198">
    <property type="entry name" value="UVRD_HELICASE_ATP_BIND"/>
    <property type="match status" value="1"/>
</dbReference>
<evidence type="ECO:0000256" key="13">
    <source>
        <dbReference type="HAMAP-Rule" id="MF_01451"/>
    </source>
</evidence>
<dbReference type="GO" id="GO:0043138">
    <property type="term" value="F:3'-5' DNA helicase activity"/>
    <property type="evidence" value="ECO:0007669"/>
    <property type="project" value="UniProtKB-UniRule"/>
</dbReference>
<dbReference type="Gene3D" id="3.90.320.10">
    <property type="match status" value="1"/>
</dbReference>
<keyword evidence="9 13" id="KW-0234">DNA repair</keyword>
<evidence type="ECO:0000256" key="1">
    <source>
        <dbReference type="ARBA" id="ARBA00022722"/>
    </source>
</evidence>
<dbReference type="Pfam" id="PF12705">
    <property type="entry name" value="PDDEXK_1"/>
    <property type="match status" value="1"/>
</dbReference>
<feature type="domain" description="UvrD-like helicase ATP-binding" evidence="15">
    <location>
        <begin position="3"/>
        <end position="470"/>
    </location>
</feature>
<evidence type="ECO:0000259" key="16">
    <source>
        <dbReference type="PROSITE" id="PS51217"/>
    </source>
</evidence>
<comment type="function">
    <text evidence="13">The heterodimer acts as both an ATP-dependent DNA helicase and an ATP-dependent, dual-direction single-stranded exonuclease. Recognizes the chi site generating a DNA molecule suitable for the initiation of homologous recombination. The AddA nuclease domain is required for chi fragment generation; this subunit has the helicase and 3' -&gt; 5' nuclease activities.</text>
</comment>
<sequence length="1205" mass="139228">MGMTWTKEQQQVIDLRNRNILVSAAAGSGKTAVLVERIKELVLDKKHPVDIDHLLVVTFTNAAATQMKERVAKALEKALQENPSDVRLQQQAALVQNAQITTIDSFCLYVLRNHFHEIGLEPNFRIGDEGELKLLREDVMTGLFEQCYEEKHPGFLHLISCYGTSRSDAPVRDMIFKLYSYAQSYPWPKQWLREALSCYEIKTEQELEQAPFIEMTVEYGKQMVKGYLEQAEHYHELCQDVDGPYMYEEACEQDVELMEKLLSCSTYQNFYEELGKCKFATLGRAKDYIGSPEKQEQVKTERKKLKDGIGKLKSDCFALTFREILEQLTLVQPSAEALAEVTERFIDAFAERKQDKNLVDFSDLEHFALEILVEEETGKPTETAKEFQNAYEEIMIDEYQDSNYVQETILRAISREVVGQNNLFMVGDVKQSIYRFRLARPELFMEKFDTYETTDAPCQRIDLHKNFRSRDTVLTFTNDIFYQIMKRNLGGVDYTDEAALYCGADYPAGEKEDAFDSEILLTTTQELEEGTKQQISKQELEAKLIADRIRKMVGKEEVVDEETGEFRKVRYGDIVILLRSLSEWADLFAEVLNANGIPAHTVSRTGYFSTLEIRTVLNYLRILDNPRQDIPLAAVLKSPMAGLSDEQLARLRLLAEDKPYHQCVKMFLEAEEELTEKESTADEDMWAKLKRFSETYKKLRRQTMDIPMHELLQKVLKETGYARYASALPAGRQRLANLHMLSEKAIAYEKTSYRGLYHFIRYIDELQKYDVDFGEAELVGENEDAVNIMSIHKSKGLEFPVCFVSGMGKSFNKKDSRSKMILHPNLGVGLDIIEEDRRIKVPAFFKKVIARQTELESLGEELRVLYVAFTRAKEKLIITGCIKDEEMLQQIREIYCGSNRKALNFKERAEAKTFLEWILPAAAASGSWDKVSYVTPWSMLEDEAAHQITEHVSLRQRVKQAEEVSDTLYEKIKEQLSYQYPHPDAIHLVTKYSVSELKHRAMRELAAKEEEDVTPKFLEEVSTPYVPAFMEGKAEVNQGALRGTAMHRLMECYDFTKMPDRSDEFAENIKKQLTGLVQMGKVSEDMQKLIRIPSVELFLKSQLAPRMKAAAMRDDLFREKPFVMGNHEMEEEMVLIQGIIDVFWVEEDGIVLLDYKTDRVDSATRLRDMYKEQLDLYAEALERIFPLPVKEKYLYSFRLNQAIEV</sequence>
<keyword evidence="4 13" id="KW-0378">Hydrolase</keyword>
<evidence type="ECO:0000256" key="10">
    <source>
        <dbReference type="ARBA" id="ARBA00023235"/>
    </source>
</evidence>
<evidence type="ECO:0000256" key="5">
    <source>
        <dbReference type="ARBA" id="ARBA00022806"/>
    </source>
</evidence>
<comment type="caution">
    <text evidence="17">The sequence shown here is derived from an EMBL/GenBank/DDBJ whole genome shotgun (WGS) entry which is preliminary data.</text>
</comment>
<dbReference type="EC" id="3.1.-.-" evidence="13"/>
<dbReference type="InterPro" id="IPR014152">
    <property type="entry name" value="AddA"/>
</dbReference>
<evidence type="ECO:0000256" key="6">
    <source>
        <dbReference type="ARBA" id="ARBA00022839"/>
    </source>
</evidence>
<dbReference type="PROSITE" id="PS51217">
    <property type="entry name" value="UVRD_HELICASE_CTER"/>
    <property type="match status" value="1"/>
</dbReference>
<dbReference type="HAMAP" id="MF_01451">
    <property type="entry name" value="AddA"/>
    <property type="match status" value="1"/>
</dbReference>
<organism evidence="17 18">
    <name type="scientific">Roseburia amylophila</name>
    <dbReference type="NCBI Taxonomy" id="2981794"/>
    <lineage>
        <taxon>Bacteria</taxon>
        <taxon>Bacillati</taxon>
        <taxon>Bacillota</taxon>
        <taxon>Clostridia</taxon>
        <taxon>Lachnospirales</taxon>
        <taxon>Lachnospiraceae</taxon>
        <taxon>Roseburia</taxon>
    </lineage>
</organism>
<dbReference type="Gene3D" id="3.40.50.300">
    <property type="entry name" value="P-loop containing nucleotide triphosphate hydrolases"/>
    <property type="match status" value="4"/>
</dbReference>
<dbReference type="InterPro" id="IPR038726">
    <property type="entry name" value="PDDEXK_AddAB-type"/>
</dbReference>
<comment type="cofactor">
    <cofactor evidence="13">
        <name>Mg(2+)</name>
        <dbReference type="ChEBI" id="CHEBI:18420"/>
    </cofactor>
</comment>
<comment type="similarity">
    <text evidence="13">Belongs to the helicase family. AddA subfamily.</text>
</comment>
<comment type="catalytic activity">
    <reaction evidence="12 13">
        <text>ATP + H2O = ADP + phosphate + H(+)</text>
        <dbReference type="Rhea" id="RHEA:13065"/>
        <dbReference type="ChEBI" id="CHEBI:15377"/>
        <dbReference type="ChEBI" id="CHEBI:15378"/>
        <dbReference type="ChEBI" id="CHEBI:30616"/>
        <dbReference type="ChEBI" id="CHEBI:43474"/>
        <dbReference type="ChEBI" id="CHEBI:456216"/>
        <dbReference type="EC" id="5.6.2.4"/>
    </reaction>
</comment>
<evidence type="ECO:0000313" key="17">
    <source>
        <dbReference type="EMBL" id="MCC2240839.1"/>
    </source>
</evidence>
<dbReference type="EC" id="5.6.2.4" evidence="13"/>
<keyword evidence="10 13" id="KW-0413">Isomerase</keyword>
<proteinExistence type="inferred from homology"/>
<dbReference type="Pfam" id="PF00580">
    <property type="entry name" value="UvrD-helicase"/>
    <property type="match status" value="1"/>
</dbReference>
<dbReference type="SUPFAM" id="SSF52540">
    <property type="entry name" value="P-loop containing nucleoside triphosphate hydrolases"/>
    <property type="match status" value="1"/>
</dbReference>
<keyword evidence="5 13" id="KW-0347">Helicase</keyword>
<dbReference type="InterPro" id="IPR000212">
    <property type="entry name" value="DNA_helicase_UvrD/REP"/>
</dbReference>
<evidence type="ECO:0000313" key="18">
    <source>
        <dbReference type="Proteomes" id="UP001198893"/>
    </source>
</evidence>
<dbReference type="NCBIfam" id="TIGR02785">
    <property type="entry name" value="addA_Gpos"/>
    <property type="match status" value="1"/>
</dbReference>
<dbReference type="Pfam" id="PF13361">
    <property type="entry name" value="UvrD_C"/>
    <property type="match status" value="1"/>
</dbReference>
<keyword evidence="3 13" id="KW-0227">DNA damage</keyword>
<dbReference type="PANTHER" id="PTHR11070:SF48">
    <property type="entry name" value="ATP-DEPENDENT HELICASE_NUCLEASE SUBUNIT A"/>
    <property type="match status" value="1"/>
</dbReference>
<evidence type="ECO:0000256" key="4">
    <source>
        <dbReference type="ARBA" id="ARBA00022801"/>
    </source>
</evidence>
<dbReference type="EMBL" id="JAJEQW010000001">
    <property type="protein sequence ID" value="MCC2240839.1"/>
    <property type="molecule type" value="Genomic_DNA"/>
</dbReference>
<evidence type="ECO:0000259" key="15">
    <source>
        <dbReference type="PROSITE" id="PS51198"/>
    </source>
</evidence>
<evidence type="ECO:0000256" key="11">
    <source>
        <dbReference type="ARBA" id="ARBA00034617"/>
    </source>
</evidence>
<dbReference type="GO" id="GO:0003690">
    <property type="term" value="F:double-stranded DNA binding"/>
    <property type="evidence" value="ECO:0007669"/>
    <property type="project" value="UniProtKB-UniRule"/>
</dbReference>
<feature type="domain" description="UvrD-like helicase C-terminal" evidence="16">
    <location>
        <begin position="498"/>
        <end position="796"/>
    </location>
</feature>
<comment type="subunit">
    <text evidence="13">Heterodimer of AddA and AddB/RexB.</text>
</comment>
<evidence type="ECO:0000256" key="12">
    <source>
        <dbReference type="ARBA" id="ARBA00048988"/>
    </source>
</evidence>
<dbReference type="GO" id="GO:0033202">
    <property type="term" value="C:DNA helicase complex"/>
    <property type="evidence" value="ECO:0007669"/>
    <property type="project" value="TreeGrafter"/>
</dbReference>
<dbReference type="InterPro" id="IPR011335">
    <property type="entry name" value="Restrct_endonuc-II-like"/>
</dbReference>
<dbReference type="SUPFAM" id="SSF52980">
    <property type="entry name" value="Restriction endonuclease-like"/>
    <property type="match status" value="1"/>
</dbReference>
<feature type="binding site" evidence="14">
    <location>
        <begin position="24"/>
        <end position="31"/>
    </location>
    <ligand>
        <name>ATP</name>
        <dbReference type="ChEBI" id="CHEBI:30616"/>
    </ligand>
</feature>
<accession>A0AAW4W880</accession>
<dbReference type="InterPro" id="IPR014016">
    <property type="entry name" value="UvrD-like_ATP-bd"/>
</dbReference>
<dbReference type="InterPro" id="IPR011604">
    <property type="entry name" value="PDDEXK-like_dom_sf"/>
</dbReference>
<evidence type="ECO:0000256" key="8">
    <source>
        <dbReference type="ARBA" id="ARBA00023125"/>
    </source>
</evidence>
<dbReference type="GO" id="GO:0008408">
    <property type="term" value="F:3'-5' exonuclease activity"/>
    <property type="evidence" value="ECO:0007669"/>
    <property type="project" value="UniProtKB-UniRule"/>
</dbReference>